<organism evidence="2">
    <name type="scientific">freshwater metagenome</name>
    <dbReference type="NCBI Taxonomy" id="449393"/>
    <lineage>
        <taxon>unclassified sequences</taxon>
        <taxon>metagenomes</taxon>
        <taxon>ecological metagenomes</taxon>
    </lineage>
</organism>
<feature type="compositionally biased region" description="Low complexity" evidence="1">
    <location>
        <begin position="425"/>
        <end position="451"/>
    </location>
</feature>
<accession>A0A6J7GFT0</accession>
<dbReference type="EMBL" id="CAFBMD010000134">
    <property type="protein sequence ID" value="CAB4906962.1"/>
    <property type="molecule type" value="Genomic_DNA"/>
</dbReference>
<reference evidence="2" key="1">
    <citation type="submission" date="2020-05" db="EMBL/GenBank/DDBJ databases">
        <authorList>
            <person name="Chiriac C."/>
            <person name="Salcher M."/>
            <person name="Ghai R."/>
            <person name="Kavagutti S V."/>
        </authorList>
    </citation>
    <scope>NUCLEOTIDE SEQUENCE</scope>
</reference>
<dbReference type="AlphaFoldDB" id="A0A6J7GFT0"/>
<protein>
    <submittedName>
        <fullName evidence="2">Unannotated protein</fullName>
    </submittedName>
</protein>
<name>A0A6J7GFT0_9ZZZZ</name>
<feature type="region of interest" description="Disordered" evidence="1">
    <location>
        <begin position="423"/>
        <end position="456"/>
    </location>
</feature>
<gene>
    <name evidence="2" type="ORF">UFOPK3492_01255</name>
</gene>
<sequence length="636" mass="66345">MKRTGLMLLSIIALVSAMISPTYADSIPDEQWIAPLPADVLTTPYLGFLADGIGAAPNSGDSYLLGQEADGTSIGKSNVLANRWCKAVTDPECAKVTYFKYSATLGFCSTTVTNDCITSVEAFDETGKALAVNKVKSFSGTKYQPFTGFPTKGIPNGAAAEIVDIPGAPHSGGTQYLIDVHNDGSWITGSDKSLSKSFNAQIFGIKLGPAPAGADKAFQTTAVYAGQKLGDNPKGGDVVDSSCVVYSAADKACALGYTMPLDVTFRINIKTSIYIMGWFHGRISNASTSFNLDQSGAARVATISFSGNPVVVPTYSAWSKSADLPAAITAFNSTYPKRVSGTIYGSKSKSSTDKKPGDEFSGGISLADAMSIQLRAKEYDQASIDQLNIWIASFGDTASSSPTRWIYQSMDISFLTNSILGASGQGASTQQPPQSGSGQQPPQGGSAPAQPDKSSECYIKSGGDFSGVVSTNATQYISGPPTFDVTNQSLDYKVAAPHYLANGKEFQGSYNLEISDTLARCLYGFTDAPVAATVSVVGVNGESKVSTTTMRAAGGFLRLSATGFTFSSPTIRVKLSQPTTTSTSATAATTTSTKTTTAATAPTKVASKTISCVKGKTVKKVSGVSPKCPTGYKLKK</sequence>
<evidence type="ECO:0000256" key="1">
    <source>
        <dbReference type="SAM" id="MobiDB-lite"/>
    </source>
</evidence>
<proteinExistence type="predicted"/>
<evidence type="ECO:0000313" key="2">
    <source>
        <dbReference type="EMBL" id="CAB4906962.1"/>
    </source>
</evidence>